<evidence type="ECO:0000313" key="3">
    <source>
        <dbReference type="Proteomes" id="UP001597458"/>
    </source>
</evidence>
<comment type="caution">
    <text evidence="2">The sequence shown here is derived from an EMBL/GenBank/DDBJ whole genome shotgun (WGS) entry which is preliminary data.</text>
</comment>
<feature type="transmembrane region" description="Helical" evidence="1">
    <location>
        <begin position="35"/>
        <end position="58"/>
    </location>
</feature>
<dbReference type="EMBL" id="JBHUMR010000013">
    <property type="protein sequence ID" value="MFD2617604.1"/>
    <property type="molecule type" value="Genomic_DNA"/>
</dbReference>
<evidence type="ECO:0000256" key="1">
    <source>
        <dbReference type="SAM" id="Phobius"/>
    </source>
</evidence>
<sequence>MKKLYFAALIYMILGLLAGIFYREITKAYNFTGESMLSVLHTHLLALGMMMFLIFLVLEKLFTLSKSKLFLAFYWIYNIGLLWTIGFMVIHGTMSVLGKSVGPAISGMAGLGHILLTVALVLFFIILFERLKASETR</sequence>
<accession>A0ABW5PRT9</accession>
<keyword evidence="1" id="KW-0812">Transmembrane</keyword>
<organism evidence="2 3">
    <name type="scientific">Terrilactibacillus laevilacticus</name>
    <dbReference type="NCBI Taxonomy" id="1380157"/>
    <lineage>
        <taxon>Bacteria</taxon>
        <taxon>Bacillati</taxon>
        <taxon>Bacillota</taxon>
        <taxon>Bacilli</taxon>
        <taxon>Bacillales</taxon>
        <taxon>Bacillaceae</taxon>
        <taxon>Terrilactibacillus</taxon>
    </lineage>
</organism>
<feature type="transmembrane region" description="Helical" evidence="1">
    <location>
        <begin position="70"/>
        <end position="90"/>
    </location>
</feature>
<dbReference type="Pfam" id="PF11070">
    <property type="entry name" value="DUF2871"/>
    <property type="match status" value="1"/>
</dbReference>
<keyword evidence="1" id="KW-1133">Transmembrane helix</keyword>
<reference evidence="3" key="1">
    <citation type="journal article" date="2019" name="Int. J. Syst. Evol. Microbiol.">
        <title>The Global Catalogue of Microorganisms (GCM) 10K type strain sequencing project: providing services to taxonomists for standard genome sequencing and annotation.</title>
        <authorList>
            <consortium name="The Broad Institute Genomics Platform"/>
            <consortium name="The Broad Institute Genome Sequencing Center for Infectious Disease"/>
            <person name="Wu L."/>
            <person name="Ma J."/>
        </authorList>
    </citation>
    <scope>NUCLEOTIDE SEQUENCE [LARGE SCALE GENOMIC DNA]</scope>
    <source>
        <strain evidence="3">TISTR 2241</strain>
    </source>
</reference>
<feature type="transmembrane region" description="Helical" evidence="1">
    <location>
        <begin position="5"/>
        <end position="23"/>
    </location>
</feature>
<feature type="transmembrane region" description="Helical" evidence="1">
    <location>
        <begin position="110"/>
        <end position="128"/>
    </location>
</feature>
<keyword evidence="3" id="KW-1185">Reference proteome</keyword>
<evidence type="ECO:0000313" key="2">
    <source>
        <dbReference type="EMBL" id="MFD2617604.1"/>
    </source>
</evidence>
<proteinExistence type="predicted"/>
<gene>
    <name evidence="2" type="ORF">ACFSTF_09845</name>
</gene>
<protein>
    <submittedName>
        <fullName evidence="2">DUF2871 domain-containing protein</fullName>
    </submittedName>
</protein>
<dbReference type="RefSeq" id="WP_141190521.1">
    <property type="nucleotide sequence ID" value="NZ_JBHUMR010000013.1"/>
</dbReference>
<name>A0ABW5PRT9_9BACI</name>
<dbReference type="Proteomes" id="UP001597458">
    <property type="component" value="Unassembled WGS sequence"/>
</dbReference>
<dbReference type="InterPro" id="IPR021299">
    <property type="entry name" value="DUF2871"/>
</dbReference>
<keyword evidence="1" id="KW-0472">Membrane</keyword>